<reference evidence="3" key="1">
    <citation type="submission" date="2021-04" db="EMBL/GenBank/DDBJ databases">
        <authorList>
            <person name="Chebbi M.A.C M."/>
        </authorList>
    </citation>
    <scope>NUCLEOTIDE SEQUENCE</scope>
</reference>
<sequence length="144" mass="16472">MDSKLFCVIISAMCALQLVYSCPLDDYDNLYVQDKQNISLYFARLHVMGRVFISDLQFIRDQITSDPNSTMNDLETAWNKFSKNMTDIKNNDNIRPVDLLLRDLEKIQNGIADYQSKVALLKEKTSGADANTPVKELLEAMLKE</sequence>
<proteinExistence type="predicted"/>
<feature type="coiled-coil region" evidence="1">
    <location>
        <begin position="97"/>
        <end position="124"/>
    </location>
</feature>
<dbReference type="Proteomes" id="UP000786811">
    <property type="component" value="Unassembled WGS sequence"/>
</dbReference>
<keyword evidence="2" id="KW-0732">Signal</keyword>
<name>A0A8J2HJC9_COTCN</name>
<dbReference type="PROSITE" id="PS51257">
    <property type="entry name" value="PROKAR_LIPOPROTEIN"/>
    <property type="match status" value="1"/>
</dbReference>
<accession>A0A8J2HJC9</accession>
<evidence type="ECO:0000313" key="4">
    <source>
        <dbReference type="Proteomes" id="UP000786811"/>
    </source>
</evidence>
<dbReference type="OrthoDB" id="10315930at2759"/>
<gene>
    <name evidence="3" type="ORF">HICCMSTLAB_LOCUS9066</name>
</gene>
<evidence type="ECO:0000256" key="2">
    <source>
        <dbReference type="SAM" id="SignalP"/>
    </source>
</evidence>
<organism evidence="3 4">
    <name type="scientific">Cotesia congregata</name>
    <name type="common">Parasitoid wasp</name>
    <name type="synonym">Apanteles congregatus</name>
    <dbReference type="NCBI Taxonomy" id="51543"/>
    <lineage>
        <taxon>Eukaryota</taxon>
        <taxon>Metazoa</taxon>
        <taxon>Ecdysozoa</taxon>
        <taxon>Arthropoda</taxon>
        <taxon>Hexapoda</taxon>
        <taxon>Insecta</taxon>
        <taxon>Pterygota</taxon>
        <taxon>Neoptera</taxon>
        <taxon>Endopterygota</taxon>
        <taxon>Hymenoptera</taxon>
        <taxon>Apocrita</taxon>
        <taxon>Ichneumonoidea</taxon>
        <taxon>Braconidae</taxon>
        <taxon>Microgastrinae</taxon>
        <taxon>Cotesia</taxon>
    </lineage>
</organism>
<feature type="chain" id="PRO_5035308750" evidence="2">
    <location>
        <begin position="22"/>
        <end position="144"/>
    </location>
</feature>
<protein>
    <submittedName>
        <fullName evidence="3">Uncharacterized protein</fullName>
    </submittedName>
</protein>
<dbReference type="AlphaFoldDB" id="A0A8J2HJC9"/>
<keyword evidence="4" id="KW-1185">Reference proteome</keyword>
<comment type="caution">
    <text evidence="3">The sequence shown here is derived from an EMBL/GenBank/DDBJ whole genome shotgun (WGS) entry which is preliminary data.</text>
</comment>
<evidence type="ECO:0000256" key="1">
    <source>
        <dbReference type="SAM" id="Coils"/>
    </source>
</evidence>
<dbReference type="EMBL" id="CAJNRD030001122">
    <property type="protein sequence ID" value="CAG5099442.1"/>
    <property type="molecule type" value="Genomic_DNA"/>
</dbReference>
<feature type="signal peptide" evidence="2">
    <location>
        <begin position="1"/>
        <end position="21"/>
    </location>
</feature>
<keyword evidence="1" id="KW-0175">Coiled coil</keyword>
<evidence type="ECO:0000313" key="3">
    <source>
        <dbReference type="EMBL" id="CAG5099442.1"/>
    </source>
</evidence>